<dbReference type="Pfam" id="PF00026">
    <property type="entry name" value="Asp"/>
    <property type="match status" value="1"/>
</dbReference>
<organism evidence="4 5">
    <name type="scientific">Bondarzewia mesenterica</name>
    <dbReference type="NCBI Taxonomy" id="1095465"/>
    <lineage>
        <taxon>Eukaryota</taxon>
        <taxon>Fungi</taxon>
        <taxon>Dikarya</taxon>
        <taxon>Basidiomycota</taxon>
        <taxon>Agaricomycotina</taxon>
        <taxon>Agaricomycetes</taxon>
        <taxon>Russulales</taxon>
        <taxon>Bondarzewiaceae</taxon>
        <taxon>Bondarzewia</taxon>
    </lineage>
</organism>
<feature type="signal peptide" evidence="2">
    <location>
        <begin position="1"/>
        <end position="25"/>
    </location>
</feature>
<dbReference type="GO" id="GO:0006508">
    <property type="term" value="P:proteolysis"/>
    <property type="evidence" value="ECO:0007669"/>
    <property type="project" value="InterPro"/>
</dbReference>
<feature type="domain" description="Peptidase A1" evidence="3">
    <location>
        <begin position="66"/>
        <end position="386"/>
    </location>
</feature>
<gene>
    <name evidence="4" type="ORF">EW146_g5841</name>
</gene>
<dbReference type="InterPro" id="IPR001461">
    <property type="entry name" value="Aspartic_peptidase_A1"/>
</dbReference>
<dbReference type="CDD" id="cd05471">
    <property type="entry name" value="pepsin_like"/>
    <property type="match status" value="1"/>
</dbReference>
<evidence type="ECO:0000259" key="3">
    <source>
        <dbReference type="PROSITE" id="PS51767"/>
    </source>
</evidence>
<evidence type="ECO:0000256" key="1">
    <source>
        <dbReference type="ARBA" id="ARBA00007447"/>
    </source>
</evidence>
<keyword evidence="5" id="KW-1185">Reference proteome</keyword>
<proteinExistence type="inferred from homology"/>
<name>A0A4S4LQB3_9AGAM</name>
<dbReference type="InterPro" id="IPR034164">
    <property type="entry name" value="Pepsin-like_dom"/>
</dbReference>
<sequence length="389" mass="40677">MPMSQIFRVALVLGVLAATPAHAASQKLLKISFSSSIMNSPATSSLFTNFAASDPGASTDNAVLKAVVPVQAGNCQTFKDVLIDTGSAILWVGGENAYEPGANTRALNQTFSIGYGTGGASGIAYLDKVTIGAATVNSQIIGSANETTAFTLVRPIDGILGLGPPGSNYGEVSGFNTTPTFVENLVSEGTIDEAMFGIYVNGLDASDGTEIGQGEITFGGIDESKIRGEMVWLPQNEPYNYRWSFNVSSLSFGNLSLVNDTEPGRTDTGVLGLGIPFDSYFVILHATPGASIVPNGTFIGYLAFPTNVSTSTLPPLTFGLGDQTFDIPASQYLIPKGLYDSLGLNASAAVYSWISSAGTGSFMFGQKWLEGVYTGYDLTGHRVGFAHLA</sequence>
<dbReference type="Gene3D" id="2.40.70.10">
    <property type="entry name" value="Acid Proteases"/>
    <property type="match status" value="2"/>
</dbReference>
<comment type="caution">
    <text evidence="4">The sequence shown here is derived from an EMBL/GenBank/DDBJ whole genome shotgun (WGS) entry which is preliminary data.</text>
</comment>
<evidence type="ECO:0000313" key="5">
    <source>
        <dbReference type="Proteomes" id="UP000310158"/>
    </source>
</evidence>
<reference evidence="4 5" key="1">
    <citation type="submission" date="2019-02" db="EMBL/GenBank/DDBJ databases">
        <title>Genome sequencing of the rare red list fungi Bondarzewia mesenterica.</title>
        <authorList>
            <person name="Buettner E."/>
            <person name="Kellner H."/>
        </authorList>
    </citation>
    <scope>NUCLEOTIDE SEQUENCE [LARGE SCALE GENOMIC DNA]</scope>
    <source>
        <strain evidence="4 5">DSM 108281</strain>
    </source>
</reference>
<evidence type="ECO:0000313" key="4">
    <source>
        <dbReference type="EMBL" id="THH14502.1"/>
    </source>
</evidence>
<dbReference type="GO" id="GO:0004190">
    <property type="term" value="F:aspartic-type endopeptidase activity"/>
    <property type="evidence" value="ECO:0007669"/>
    <property type="project" value="InterPro"/>
</dbReference>
<accession>A0A4S4LQB3</accession>
<comment type="similarity">
    <text evidence="1">Belongs to the peptidase A1 family.</text>
</comment>
<protein>
    <recommendedName>
        <fullName evidence="3">Peptidase A1 domain-containing protein</fullName>
    </recommendedName>
</protein>
<dbReference type="Proteomes" id="UP000310158">
    <property type="component" value="Unassembled WGS sequence"/>
</dbReference>
<dbReference type="OrthoDB" id="660550at2759"/>
<evidence type="ECO:0000256" key="2">
    <source>
        <dbReference type="SAM" id="SignalP"/>
    </source>
</evidence>
<dbReference type="AlphaFoldDB" id="A0A4S4LQB3"/>
<dbReference type="PROSITE" id="PS51767">
    <property type="entry name" value="PEPTIDASE_A1"/>
    <property type="match status" value="1"/>
</dbReference>
<dbReference type="EMBL" id="SGPL01000273">
    <property type="protein sequence ID" value="THH14502.1"/>
    <property type="molecule type" value="Genomic_DNA"/>
</dbReference>
<dbReference type="PANTHER" id="PTHR47966">
    <property type="entry name" value="BETA-SITE APP-CLEAVING ENZYME, ISOFORM A-RELATED"/>
    <property type="match status" value="1"/>
</dbReference>
<dbReference type="SUPFAM" id="SSF50630">
    <property type="entry name" value="Acid proteases"/>
    <property type="match status" value="1"/>
</dbReference>
<dbReference type="PANTHER" id="PTHR47966:SF51">
    <property type="entry name" value="BETA-SITE APP-CLEAVING ENZYME, ISOFORM A-RELATED"/>
    <property type="match status" value="1"/>
</dbReference>
<keyword evidence="2" id="KW-0732">Signal</keyword>
<dbReference type="PRINTS" id="PR00792">
    <property type="entry name" value="PEPSIN"/>
</dbReference>
<dbReference type="InterPro" id="IPR021109">
    <property type="entry name" value="Peptidase_aspartic_dom_sf"/>
</dbReference>
<dbReference type="InterPro" id="IPR033121">
    <property type="entry name" value="PEPTIDASE_A1"/>
</dbReference>
<feature type="chain" id="PRO_5020972481" description="Peptidase A1 domain-containing protein" evidence="2">
    <location>
        <begin position="26"/>
        <end position="389"/>
    </location>
</feature>